<comment type="caution">
    <text evidence="2">The sequence shown here is derived from an EMBL/GenBank/DDBJ whole genome shotgun (WGS) entry which is preliminary data.</text>
</comment>
<gene>
    <name evidence="2" type="ORF">JBS370_LOCUS38760</name>
</gene>
<dbReference type="AlphaFoldDB" id="A0A820EW01"/>
<dbReference type="InterPro" id="IPR036047">
    <property type="entry name" value="F-box-like_dom_sf"/>
</dbReference>
<sequence length="200" mass="23835">MEHSSIQLNDLPDEIIIIILKKLHNSEVLYSLIGVNKRLHRIANDSIFTSNLTFLSLVKKEFRTNRYYKIFTRNLSLIKSFDGISYEFDDARLNRFCLEILPYINEKIKQLTMDSSCMERILCLTNYPNLHTLTLYNLEPETFNDLLCDQSYFIRRYQFQIFSLTLYMKEGALRRNAFGVRNINTYIFGKICNMFKNLKY</sequence>
<proteinExistence type="predicted"/>
<feature type="domain" description="F-box" evidence="1">
    <location>
        <begin position="5"/>
        <end position="57"/>
    </location>
</feature>
<evidence type="ECO:0000313" key="3">
    <source>
        <dbReference type="Proteomes" id="UP000663836"/>
    </source>
</evidence>
<dbReference type="Gene3D" id="3.80.10.10">
    <property type="entry name" value="Ribonuclease Inhibitor"/>
    <property type="match status" value="1"/>
</dbReference>
<dbReference type="Proteomes" id="UP000663836">
    <property type="component" value="Unassembled WGS sequence"/>
</dbReference>
<protein>
    <recommendedName>
        <fullName evidence="1">F-box domain-containing protein</fullName>
    </recommendedName>
</protein>
<evidence type="ECO:0000259" key="1">
    <source>
        <dbReference type="PROSITE" id="PS50181"/>
    </source>
</evidence>
<name>A0A820EW01_9BILA</name>
<organism evidence="2 3">
    <name type="scientific">Rotaria sordida</name>
    <dbReference type="NCBI Taxonomy" id="392033"/>
    <lineage>
        <taxon>Eukaryota</taxon>
        <taxon>Metazoa</taxon>
        <taxon>Spiralia</taxon>
        <taxon>Gnathifera</taxon>
        <taxon>Rotifera</taxon>
        <taxon>Eurotatoria</taxon>
        <taxon>Bdelloidea</taxon>
        <taxon>Philodinida</taxon>
        <taxon>Philodinidae</taxon>
        <taxon>Rotaria</taxon>
    </lineage>
</organism>
<dbReference type="InterPro" id="IPR032675">
    <property type="entry name" value="LRR_dom_sf"/>
</dbReference>
<accession>A0A820EW01</accession>
<dbReference type="EMBL" id="CAJOBD010022697">
    <property type="protein sequence ID" value="CAF4252234.1"/>
    <property type="molecule type" value="Genomic_DNA"/>
</dbReference>
<reference evidence="2" key="1">
    <citation type="submission" date="2021-02" db="EMBL/GenBank/DDBJ databases">
        <authorList>
            <person name="Nowell W R."/>
        </authorList>
    </citation>
    <scope>NUCLEOTIDE SEQUENCE</scope>
</reference>
<dbReference type="InterPro" id="IPR001810">
    <property type="entry name" value="F-box_dom"/>
</dbReference>
<dbReference type="PROSITE" id="PS50181">
    <property type="entry name" value="FBOX"/>
    <property type="match status" value="1"/>
</dbReference>
<evidence type="ECO:0000313" key="2">
    <source>
        <dbReference type="EMBL" id="CAF4252234.1"/>
    </source>
</evidence>
<feature type="non-terminal residue" evidence="2">
    <location>
        <position position="1"/>
    </location>
</feature>
<dbReference type="SUPFAM" id="SSF81383">
    <property type="entry name" value="F-box domain"/>
    <property type="match status" value="1"/>
</dbReference>